<keyword evidence="2" id="KW-1185">Reference proteome</keyword>
<proteinExistence type="predicted"/>
<reference evidence="1 2" key="1">
    <citation type="journal article" date="2020" name="Mol. Biol. Evol.">
        <title>Distinct Expression and Methylation Patterns for Genes with Different Fates following a Single Whole-Genome Duplication in Flowering Plants.</title>
        <authorList>
            <person name="Shi T."/>
            <person name="Rahmani R.S."/>
            <person name="Gugger P.F."/>
            <person name="Wang M."/>
            <person name="Li H."/>
            <person name="Zhang Y."/>
            <person name="Li Z."/>
            <person name="Wang Q."/>
            <person name="Van de Peer Y."/>
            <person name="Marchal K."/>
            <person name="Chen J."/>
        </authorList>
    </citation>
    <scope>NUCLEOTIDE SEQUENCE [LARGE SCALE GENOMIC DNA]</scope>
    <source>
        <tissue evidence="1">Leaf</tissue>
    </source>
</reference>
<dbReference type="EMBL" id="DUZY01000005">
    <property type="protein sequence ID" value="DAD40417.1"/>
    <property type="molecule type" value="Genomic_DNA"/>
</dbReference>
<comment type="caution">
    <text evidence="1">The sequence shown here is derived from an EMBL/GenBank/DDBJ whole genome shotgun (WGS) entry which is preliminary data.</text>
</comment>
<name>A0A822Z6F0_NELNU</name>
<protein>
    <submittedName>
        <fullName evidence="1">Uncharacterized protein</fullName>
    </submittedName>
</protein>
<dbReference type="AlphaFoldDB" id="A0A822Z6F0"/>
<dbReference type="Proteomes" id="UP000607653">
    <property type="component" value="Unassembled WGS sequence"/>
</dbReference>
<sequence>MEEMVNFLWIIRVRVLRKEHVCWDIFYRTAEDMEKPLIAGDQFTVHCPRSA</sequence>
<evidence type="ECO:0000313" key="2">
    <source>
        <dbReference type="Proteomes" id="UP000607653"/>
    </source>
</evidence>
<gene>
    <name evidence="1" type="ORF">HUJ06_014740</name>
</gene>
<evidence type="ECO:0000313" key="1">
    <source>
        <dbReference type="EMBL" id="DAD40417.1"/>
    </source>
</evidence>
<accession>A0A822Z6F0</accession>
<organism evidence="1 2">
    <name type="scientific">Nelumbo nucifera</name>
    <name type="common">Sacred lotus</name>
    <dbReference type="NCBI Taxonomy" id="4432"/>
    <lineage>
        <taxon>Eukaryota</taxon>
        <taxon>Viridiplantae</taxon>
        <taxon>Streptophyta</taxon>
        <taxon>Embryophyta</taxon>
        <taxon>Tracheophyta</taxon>
        <taxon>Spermatophyta</taxon>
        <taxon>Magnoliopsida</taxon>
        <taxon>Proteales</taxon>
        <taxon>Nelumbonaceae</taxon>
        <taxon>Nelumbo</taxon>
    </lineage>
</organism>